<dbReference type="AlphaFoldDB" id="A0A7W7K8E9"/>
<dbReference type="InterPro" id="IPR050766">
    <property type="entry name" value="Bact_Lucif_Oxidored"/>
</dbReference>
<accession>A0A7W7K8E9</accession>
<evidence type="ECO:0000313" key="4">
    <source>
        <dbReference type="EMBL" id="MBB4857895.1"/>
    </source>
</evidence>
<comment type="caution">
    <text evidence="4">The sequence shown here is derived from an EMBL/GenBank/DDBJ whole genome shotgun (WGS) entry which is preliminary data.</text>
</comment>
<proteinExistence type="predicted"/>
<dbReference type="CDD" id="cd00347">
    <property type="entry name" value="Flavin_utilizing_monoxygenases"/>
    <property type="match status" value="1"/>
</dbReference>
<dbReference type="InterPro" id="IPR036661">
    <property type="entry name" value="Luciferase-like_sf"/>
</dbReference>
<dbReference type="Proteomes" id="UP000555448">
    <property type="component" value="Unassembled WGS sequence"/>
</dbReference>
<dbReference type="Pfam" id="PF00296">
    <property type="entry name" value="Bac_luciferase"/>
    <property type="match status" value="1"/>
</dbReference>
<dbReference type="GO" id="GO:0016705">
    <property type="term" value="F:oxidoreductase activity, acting on paired donors, with incorporation or reduction of molecular oxygen"/>
    <property type="evidence" value="ECO:0007669"/>
    <property type="project" value="InterPro"/>
</dbReference>
<reference evidence="4 5" key="1">
    <citation type="submission" date="2020-08" db="EMBL/GenBank/DDBJ databases">
        <title>Functional genomics of gut bacteria from endangered species of beetles.</title>
        <authorList>
            <person name="Carlos-Shanley C."/>
        </authorList>
    </citation>
    <scope>NUCLEOTIDE SEQUENCE [LARGE SCALE GENOMIC DNA]</scope>
    <source>
        <strain evidence="4 5">S00245</strain>
    </source>
</reference>
<dbReference type="EMBL" id="JACHLR010000004">
    <property type="protein sequence ID" value="MBB4857895.1"/>
    <property type="molecule type" value="Genomic_DNA"/>
</dbReference>
<sequence length="334" mass="35789">MTSRAMTPLSVLDLIPVREGGSVAESLTEAAKTAQVAERAGYARYWVAEHHGMDGIAGGATSVVLAHIGAATSKIRIGAGGIMLPNHTPYVIAEQFGTLDAMFPGRVDLGLGRAPGADGRLAYALRKDIRQASEVFPQDVVELRARFEGQALHGVAAPQAAGAKVEMWILGSSTFGAQLAAMLGLPYAFASHFAPAQLDQAAAIYRERFEPSETLDKPHFMAAINVMAADTDEEAWYLASTNDQAFVALRSGTPGRAKPPIRGYRETLRPHELAMLDQMRSVSAIGSPETVRAGLEAFVRRTQADELILSGSTYDPEAMRRSLQLTMDAVRQPA</sequence>
<dbReference type="GO" id="GO:0005829">
    <property type="term" value="C:cytosol"/>
    <property type="evidence" value="ECO:0007669"/>
    <property type="project" value="TreeGrafter"/>
</dbReference>
<protein>
    <recommendedName>
        <fullName evidence="2">Luciferase-like monooxygenase</fullName>
    </recommendedName>
</protein>
<evidence type="ECO:0000256" key="1">
    <source>
        <dbReference type="ARBA" id="ARBA00007789"/>
    </source>
</evidence>
<dbReference type="SUPFAM" id="SSF51679">
    <property type="entry name" value="Bacterial luciferase-like"/>
    <property type="match status" value="1"/>
</dbReference>
<dbReference type="NCBIfam" id="TIGR03558">
    <property type="entry name" value="oxido_grp_1"/>
    <property type="match status" value="1"/>
</dbReference>
<comment type="similarity">
    <text evidence="1">To bacterial alkanal monooxygenase alpha and beta chains.</text>
</comment>
<dbReference type="PANTHER" id="PTHR30137">
    <property type="entry name" value="LUCIFERASE-LIKE MONOOXYGENASE"/>
    <property type="match status" value="1"/>
</dbReference>
<evidence type="ECO:0000256" key="2">
    <source>
        <dbReference type="ARBA" id="ARBA00074555"/>
    </source>
</evidence>
<keyword evidence="5" id="KW-1185">Reference proteome</keyword>
<feature type="domain" description="Luciferase-like" evidence="3">
    <location>
        <begin position="11"/>
        <end position="300"/>
    </location>
</feature>
<dbReference type="InterPro" id="IPR019949">
    <property type="entry name" value="CmoO-like"/>
</dbReference>
<organism evidence="4 5">
    <name type="scientific">Novosphingobium chloroacetimidivorans</name>
    <dbReference type="NCBI Taxonomy" id="1428314"/>
    <lineage>
        <taxon>Bacteria</taxon>
        <taxon>Pseudomonadati</taxon>
        <taxon>Pseudomonadota</taxon>
        <taxon>Alphaproteobacteria</taxon>
        <taxon>Sphingomonadales</taxon>
        <taxon>Sphingomonadaceae</taxon>
        <taxon>Novosphingobium</taxon>
    </lineage>
</organism>
<dbReference type="InterPro" id="IPR011251">
    <property type="entry name" value="Luciferase-like_dom"/>
</dbReference>
<evidence type="ECO:0000259" key="3">
    <source>
        <dbReference type="Pfam" id="PF00296"/>
    </source>
</evidence>
<dbReference type="PANTHER" id="PTHR30137:SF6">
    <property type="entry name" value="LUCIFERASE-LIKE MONOOXYGENASE"/>
    <property type="match status" value="1"/>
</dbReference>
<name>A0A7W7K8E9_9SPHN</name>
<evidence type="ECO:0000313" key="5">
    <source>
        <dbReference type="Proteomes" id="UP000555448"/>
    </source>
</evidence>
<dbReference type="Gene3D" id="3.20.20.30">
    <property type="entry name" value="Luciferase-like domain"/>
    <property type="match status" value="1"/>
</dbReference>
<gene>
    <name evidence="4" type="ORF">HNO88_001209</name>
</gene>
<dbReference type="FunFam" id="3.20.20.30:FF:000002">
    <property type="entry name" value="LLM class flavin-dependent oxidoreductase"/>
    <property type="match status" value="1"/>
</dbReference>